<dbReference type="EMBL" id="JBHSJD010000006">
    <property type="protein sequence ID" value="MFC5022152.1"/>
    <property type="molecule type" value="Genomic_DNA"/>
</dbReference>
<evidence type="ECO:0000313" key="2">
    <source>
        <dbReference type="EMBL" id="MFC5022152.1"/>
    </source>
</evidence>
<feature type="compositionally biased region" description="Polar residues" evidence="1">
    <location>
        <begin position="20"/>
        <end position="35"/>
    </location>
</feature>
<protein>
    <recommendedName>
        <fullName evidence="4">ATP-binding protein</fullName>
    </recommendedName>
</protein>
<evidence type="ECO:0000256" key="1">
    <source>
        <dbReference type="SAM" id="MobiDB-lite"/>
    </source>
</evidence>
<keyword evidence="3" id="KW-1185">Reference proteome</keyword>
<reference evidence="3" key="1">
    <citation type="journal article" date="2019" name="Int. J. Syst. Evol. Microbiol.">
        <title>The Global Catalogue of Microorganisms (GCM) 10K type strain sequencing project: providing services to taxonomists for standard genome sequencing and annotation.</title>
        <authorList>
            <consortium name="The Broad Institute Genomics Platform"/>
            <consortium name="The Broad Institute Genome Sequencing Center for Infectious Disease"/>
            <person name="Wu L."/>
            <person name="Ma J."/>
        </authorList>
    </citation>
    <scope>NUCLEOTIDE SEQUENCE [LARGE SCALE GENOMIC DNA]</scope>
    <source>
        <strain evidence="3">CGMCC 4.1648</strain>
    </source>
</reference>
<comment type="caution">
    <text evidence="2">The sequence shown here is derived from an EMBL/GenBank/DDBJ whole genome shotgun (WGS) entry which is preliminary data.</text>
</comment>
<proteinExistence type="predicted"/>
<evidence type="ECO:0008006" key="4">
    <source>
        <dbReference type="Google" id="ProtNLM"/>
    </source>
</evidence>
<sequence>MSSVPPPGAEGTNGPVHTGPGSQHNSNHYHTTNNFYGGGDPDPRTLANDARGKAPQAVADDELQWLRQHFVHPLGYNEADDILEARHTVLLDGLPGSGRRAAARMLLYGRRHDGGRLLELVPYGEDDAEWLDPEQVGDADRLLLDLSDSDAARWPDVRTRLSGFRKAVRDRNARLAVVLPVRAARDLTPEYAALRVEIARPPGLRLEQDLVKRYLRNAGLDATVADPVPDRLRGYLARRPPLREVADVAGLVRDAALAGRPGESFTDWCDTAIDAVVDRSSEVARLVEDRSGAAERALLLSLAMLHAVRPDTLQAAADRLLAVLDHPDNPTPLMERQGLGTRLEEIHAARGDDGLVRFGRPRFGRAVRNHFWENHPDLHPALLAWVGDALTLPGLTPHDRERLVTRFAEQCAGNLRPADLFAVVGTWADRTARGPGVHAAARLLTLGLEDPRLDAACRAQIYEWSTDAHLSKGLRRVLVGVCFAVMPVRHPYQAVVRLHHLAAREGRSGEARDALVELVRGDRRLHRWTLDRLVRPAVGRDRATDLALFLALAAPEPLLDAGGRAFPLLAEAGVRRSLVDGWRSVFASAPREQWRPVAGAWLDAARAPRGELLLDVLVAAAAPRADALVALHAAARARPVSGAARTALLTTLIQKITEARRSRSAGNEEA</sequence>
<evidence type="ECO:0000313" key="3">
    <source>
        <dbReference type="Proteomes" id="UP001595829"/>
    </source>
</evidence>
<accession>A0ABV9XBA7</accession>
<organism evidence="2 3">
    <name type="scientific">Streptomyces coeruleoprunus</name>
    <dbReference type="NCBI Taxonomy" id="285563"/>
    <lineage>
        <taxon>Bacteria</taxon>
        <taxon>Bacillati</taxon>
        <taxon>Actinomycetota</taxon>
        <taxon>Actinomycetes</taxon>
        <taxon>Kitasatosporales</taxon>
        <taxon>Streptomycetaceae</taxon>
        <taxon>Streptomyces</taxon>
    </lineage>
</organism>
<name>A0ABV9XBA7_9ACTN</name>
<feature type="region of interest" description="Disordered" evidence="1">
    <location>
        <begin position="1"/>
        <end position="55"/>
    </location>
</feature>
<dbReference type="Proteomes" id="UP001595829">
    <property type="component" value="Unassembled WGS sequence"/>
</dbReference>
<gene>
    <name evidence="2" type="ORF">ACFPM3_08375</name>
</gene>
<dbReference type="RefSeq" id="WP_345692705.1">
    <property type="nucleotide sequence ID" value="NZ_BAABIT010000001.1"/>
</dbReference>